<accession>A0A0L0F191</accession>
<gene>
    <name evidence="2" type="ORF">SARC_17112</name>
</gene>
<dbReference type="AlphaFoldDB" id="A0A0L0F191"/>
<name>A0A0L0F191_9EUKA</name>
<keyword evidence="3" id="KW-1185">Reference proteome</keyword>
<evidence type="ECO:0000313" key="3">
    <source>
        <dbReference type="Proteomes" id="UP000054560"/>
    </source>
</evidence>
<dbReference type="GeneID" id="25917616"/>
<evidence type="ECO:0000313" key="2">
    <source>
        <dbReference type="EMBL" id="KNC70364.1"/>
    </source>
</evidence>
<reference evidence="2 3" key="1">
    <citation type="submission" date="2011-02" db="EMBL/GenBank/DDBJ databases">
        <title>The Genome Sequence of Sphaeroforma arctica JP610.</title>
        <authorList>
            <consortium name="The Broad Institute Genome Sequencing Platform"/>
            <person name="Russ C."/>
            <person name="Cuomo C."/>
            <person name="Young S.K."/>
            <person name="Zeng Q."/>
            <person name="Gargeya S."/>
            <person name="Alvarado L."/>
            <person name="Berlin A."/>
            <person name="Chapman S.B."/>
            <person name="Chen Z."/>
            <person name="Freedman E."/>
            <person name="Gellesch M."/>
            <person name="Goldberg J."/>
            <person name="Griggs A."/>
            <person name="Gujja S."/>
            <person name="Heilman E."/>
            <person name="Heiman D."/>
            <person name="Howarth C."/>
            <person name="Mehta T."/>
            <person name="Neiman D."/>
            <person name="Pearson M."/>
            <person name="Roberts A."/>
            <person name="Saif S."/>
            <person name="Shea T."/>
            <person name="Shenoy N."/>
            <person name="Sisk P."/>
            <person name="Stolte C."/>
            <person name="Sykes S."/>
            <person name="White J."/>
            <person name="Yandava C."/>
            <person name="Burger G."/>
            <person name="Gray M.W."/>
            <person name="Holland P.W.H."/>
            <person name="King N."/>
            <person name="Lang F.B.F."/>
            <person name="Roger A.J."/>
            <person name="Ruiz-Trillo I."/>
            <person name="Haas B."/>
            <person name="Nusbaum C."/>
            <person name="Birren B."/>
        </authorList>
    </citation>
    <scope>NUCLEOTIDE SEQUENCE [LARGE SCALE GENOMIC DNA]</scope>
    <source>
        <strain evidence="2 3">JP610</strain>
    </source>
</reference>
<dbReference type="RefSeq" id="XP_014144266.1">
    <property type="nucleotide sequence ID" value="XM_014288791.1"/>
</dbReference>
<protein>
    <submittedName>
        <fullName evidence="2">Uncharacterized protein</fullName>
    </submittedName>
</protein>
<proteinExistence type="predicted"/>
<sequence>MRREMGDGMIRSESSSSESTTDDADSDAASSGDAEIRTRVSARKTPGESAWCMWERPIPAIPTSETLSACWEPSKRREFSAPYYGVSH</sequence>
<evidence type="ECO:0000256" key="1">
    <source>
        <dbReference type="SAM" id="MobiDB-lite"/>
    </source>
</evidence>
<dbReference type="EMBL" id="KQ251376">
    <property type="protein sequence ID" value="KNC70364.1"/>
    <property type="molecule type" value="Genomic_DNA"/>
</dbReference>
<organism evidence="2 3">
    <name type="scientific">Sphaeroforma arctica JP610</name>
    <dbReference type="NCBI Taxonomy" id="667725"/>
    <lineage>
        <taxon>Eukaryota</taxon>
        <taxon>Ichthyosporea</taxon>
        <taxon>Ichthyophonida</taxon>
        <taxon>Sphaeroforma</taxon>
    </lineage>
</organism>
<feature type="region of interest" description="Disordered" evidence="1">
    <location>
        <begin position="1"/>
        <end position="48"/>
    </location>
</feature>
<feature type="non-terminal residue" evidence="2">
    <location>
        <position position="88"/>
    </location>
</feature>
<dbReference type="Proteomes" id="UP000054560">
    <property type="component" value="Unassembled WGS sequence"/>
</dbReference>